<evidence type="ECO:0000313" key="2">
    <source>
        <dbReference type="Proteomes" id="UP000256708"/>
    </source>
</evidence>
<gene>
    <name evidence="1" type="ORF">DXT99_11580</name>
</gene>
<dbReference type="RefSeq" id="WP_115565716.1">
    <property type="nucleotide sequence ID" value="NZ_QRGR01000011.1"/>
</dbReference>
<dbReference type="OrthoDB" id="853105at2"/>
<organism evidence="1 2">
    <name type="scientific">Pontibacter diazotrophicus</name>
    <dbReference type="NCBI Taxonomy" id="1400979"/>
    <lineage>
        <taxon>Bacteria</taxon>
        <taxon>Pseudomonadati</taxon>
        <taxon>Bacteroidota</taxon>
        <taxon>Cytophagia</taxon>
        <taxon>Cytophagales</taxon>
        <taxon>Hymenobacteraceae</taxon>
        <taxon>Pontibacter</taxon>
    </lineage>
</organism>
<dbReference type="Proteomes" id="UP000256708">
    <property type="component" value="Unassembled WGS sequence"/>
</dbReference>
<proteinExistence type="predicted"/>
<dbReference type="EMBL" id="QRGR01000011">
    <property type="protein sequence ID" value="RDV14924.1"/>
    <property type="molecule type" value="Genomic_DNA"/>
</dbReference>
<sequence>MDEDRGVALQQLKFLGENRPAIMEEFIKHAPKAGYVFVSADHTFAAVEKPRFIRREVNKEEFVDFLEKYSQPEEKPTLPFSDQETQWVYYEVYWQHNHSSWHLKETVKGS</sequence>
<dbReference type="AlphaFoldDB" id="A0A3D8LCB6"/>
<name>A0A3D8LCB6_9BACT</name>
<protein>
    <submittedName>
        <fullName evidence="1">Uncharacterized protein</fullName>
    </submittedName>
</protein>
<evidence type="ECO:0000313" key="1">
    <source>
        <dbReference type="EMBL" id="RDV14924.1"/>
    </source>
</evidence>
<reference evidence="2" key="1">
    <citation type="submission" date="2018-08" db="EMBL/GenBank/DDBJ databases">
        <authorList>
            <person name="Liu Z.-W."/>
            <person name="Du Z.-J."/>
        </authorList>
    </citation>
    <scope>NUCLEOTIDE SEQUENCE [LARGE SCALE GENOMIC DNA]</scope>
    <source>
        <strain evidence="2">H4X</strain>
    </source>
</reference>
<accession>A0A3D8LCB6</accession>
<keyword evidence="2" id="KW-1185">Reference proteome</keyword>
<comment type="caution">
    <text evidence="1">The sequence shown here is derived from an EMBL/GenBank/DDBJ whole genome shotgun (WGS) entry which is preliminary data.</text>
</comment>